<evidence type="ECO:0000256" key="8">
    <source>
        <dbReference type="SAM" id="MobiDB-lite"/>
    </source>
</evidence>
<keyword evidence="10" id="KW-1185">Reference proteome</keyword>
<dbReference type="GO" id="GO:0019843">
    <property type="term" value="F:rRNA binding"/>
    <property type="evidence" value="ECO:0007669"/>
    <property type="project" value="UniProtKB-KW"/>
</dbReference>
<accession>A0A8B8ZZQ7</accession>
<dbReference type="SUPFAM" id="SSF52540">
    <property type="entry name" value="P-loop containing nucleoside triphosphate hydrolases"/>
    <property type="match status" value="1"/>
</dbReference>
<keyword evidence="1" id="KW-0699">rRNA-binding</keyword>
<dbReference type="PANTHER" id="PTHR48466:SF2">
    <property type="entry name" value="OS10G0509000 PROTEIN"/>
    <property type="match status" value="1"/>
</dbReference>
<evidence type="ECO:0000256" key="1">
    <source>
        <dbReference type="ARBA" id="ARBA00022730"/>
    </source>
</evidence>
<dbReference type="KEGG" id="pda:103708528"/>
<dbReference type="SMART" id="SM00534">
    <property type="entry name" value="MUTSac"/>
    <property type="match status" value="1"/>
</dbReference>
<dbReference type="Gene3D" id="3.40.50.300">
    <property type="entry name" value="P-loop containing nucleotide triphosphate hydrolases"/>
    <property type="match status" value="1"/>
</dbReference>
<dbReference type="GO" id="GO:0006298">
    <property type="term" value="P:mismatch repair"/>
    <property type="evidence" value="ECO:0007669"/>
    <property type="project" value="InterPro"/>
</dbReference>
<dbReference type="GO" id="GO:0140664">
    <property type="term" value="F:ATP-dependent DNA damage sensor activity"/>
    <property type="evidence" value="ECO:0007669"/>
    <property type="project" value="InterPro"/>
</dbReference>
<evidence type="ECO:0000256" key="5">
    <source>
        <dbReference type="ARBA" id="ARBA00022884"/>
    </source>
</evidence>
<dbReference type="Proteomes" id="UP000228380">
    <property type="component" value="Chromosome 2"/>
</dbReference>
<evidence type="ECO:0000256" key="7">
    <source>
        <dbReference type="SAM" id="Coils"/>
    </source>
</evidence>
<dbReference type="InterPro" id="IPR000432">
    <property type="entry name" value="DNA_mismatch_repair_MutS_C"/>
</dbReference>
<dbReference type="GO" id="GO:0004519">
    <property type="term" value="F:endonuclease activity"/>
    <property type="evidence" value="ECO:0007669"/>
    <property type="project" value="UniProtKB-KW"/>
</dbReference>
<dbReference type="GO" id="GO:0016887">
    <property type="term" value="F:ATP hydrolysis activity"/>
    <property type="evidence" value="ECO:0007669"/>
    <property type="project" value="InterPro"/>
</dbReference>
<keyword evidence="4" id="KW-0067">ATP-binding</keyword>
<dbReference type="Pfam" id="PF20297">
    <property type="entry name" value="MSSS"/>
    <property type="match status" value="1"/>
</dbReference>
<dbReference type="PROSITE" id="PS00486">
    <property type="entry name" value="DNA_MISMATCH_REPAIR_2"/>
    <property type="match status" value="1"/>
</dbReference>
<feature type="domain" description="DNA mismatch repair proteins mutS family" evidence="9">
    <location>
        <begin position="550"/>
        <end position="566"/>
    </location>
</feature>
<keyword evidence="11" id="KW-0540">Nuclease</keyword>
<dbReference type="InterPro" id="IPR007696">
    <property type="entry name" value="DNA_mismatch_repair_MutS_core"/>
</dbReference>
<dbReference type="SUPFAM" id="SSF48334">
    <property type="entry name" value="DNA repair protein MutS, domain III"/>
    <property type="match status" value="1"/>
</dbReference>
<name>A0A8B8ZZQ7_PHODC</name>
<dbReference type="PIRSF" id="PIRSF005814">
    <property type="entry name" value="MutS_YshD"/>
    <property type="match status" value="1"/>
</dbReference>
<keyword evidence="5" id="KW-0694">RNA-binding</keyword>
<dbReference type="RefSeq" id="XP_038977053.1">
    <property type="nucleotide sequence ID" value="XM_039121125.1"/>
</dbReference>
<evidence type="ECO:0000313" key="11">
    <source>
        <dbReference type="RefSeq" id="XP_038977053.1"/>
    </source>
</evidence>
<dbReference type="InterPro" id="IPR027417">
    <property type="entry name" value="P-loop_NTPase"/>
</dbReference>
<dbReference type="GO" id="GO:0005524">
    <property type="term" value="F:ATP binding"/>
    <property type="evidence" value="ECO:0007669"/>
    <property type="project" value="UniProtKB-KW"/>
</dbReference>
<feature type="compositionally biased region" description="Basic and acidic residues" evidence="8">
    <location>
        <begin position="741"/>
        <end position="757"/>
    </location>
</feature>
<evidence type="ECO:0000256" key="6">
    <source>
        <dbReference type="ARBA" id="ARBA00023125"/>
    </source>
</evidence>
<dbReference type="PANTHER" id="PTHR48466">
    <property type="entry name" value="OS10G0509000 PROTEIN-RELATED"/>
    <property type="match status" value="1"/>
</dbReference>
<dbReference type="Pfam" id="PF00488">
    <property type="entry name" value="MutS_V"/>
    <property type="match status" value="1"/>
</dbReference>
<keyword evidence="11" id="KW-0255">Endonuclease</keyword>
<gene>
    <name evidence="11" type="primary">LOC103708528</name>
</gene>
<dbReference type="GeneID" id="103708528"/>
<keyword evidence="6" id="KW-0238">DNA-binding</keyword>
<sequence length="836" mass="92721">MFLFSLDSRSVPIFATAVAFPDRRASHLHPRASLLPIQVGSAGRPPKSAAISDSLRLLEWDKVCDSVSSFAGTALGREATKAQLWSVDVSYEESKKLLDETSAAIELIKYGAGGMDFACIDTNLVKSAIHRASRGSLLDGREAIAVLSLILFAENLQITLKTAVKENANWYNRFMPLSEMIMDVAISRSFAKLVQQVIDEDGSVKDSASPELKRSRDQVRALERKLYQLLVELIRNNDNEESTLEVCVVNGRCCLKVMADQLTTFNGLLLSSGSGVGSIIEPIVAVPLNDEFQQARVLVARAEEDVLSRLTDKVQMLAELDDIQNLLHTIIRLDVITARAKYSVAYNGAFPDLYLPSDKGGVSITESNFSPNETFSKVSLSHRPPREWKLYMPKAYHPLLLQQHHDYLRRAKKDVANATAEIRRRKLQVKNITKEDEIDSHLASMKLQVIELEKNHPIPVDFMISAKTGVLVITGPNTGGKTISLKTVGLASLMAKTGLYVIASEPVKISWFDAIFADIGDEQSLTQSLSTFSGHLKQIGVIRSQSTRKSLVLLDEVGAGTNPLEGAALGMSLLESFAETSFLTIATTHHGELKALKYSNNAFENACVEFDEESLKPTYKILWGIPGRSNAVNIAERLGLPIDVLDRARKLHGTARAEINEVIVDMERFKHNFQQHLQEAQHYLMLSRKLQESLFMAKQKVADHVAIQEKRKVKVISENAATARSILRKKLHEVREFAMTEKTPENGEAESSRHSIENVKQSSLPTIPTERIRLSDTTLVHEKKIKIPSIGDAVHVPSLGKHAIVLKVEASKKEILVQTSNIKLRLKLGDIETQQV</sequence>
<dbReference type="FunFam" id="3.40.50.300:FF:000830">
    <property type="entry name" value="Endonuclease MutS2"/>
    <property type="match status" value="1"/>
</dbReference>
<dbReference type="InterPro" id="IPR045076">
    <property type="entry name" value="MutS"/>
</dbReference>
<dbReference type="AlphaFoldDB" id="A0A8B8ZZQ7"/>
<evidence type="ECO:0000256" key="2">
    <source>
        <dbReference type="ARBA" id="ARBA00022741"/>
    </source>
</evidence>
<dbReference type="OrthoDB" id="1924787at2759"/>
<feature type="coiled-coil region" evidence="7">
    <location>
        <begin position="408"/>
        <end position="435"/>
    </location>
</feature>
<dbReference type="GO" id="GO:0045910">
    <property type="term" value="P:negative regulation of DNA recombination"/>
    <property type="evidence" value="ECO:0007669"/>
    <property type="project" value="InterPro"/>
</dbReference>
<dbReference type="SMART" id="SM00533">
    <property type="entry name" value="MUTSd"/>
    <property type="match status" value="1"/>
</dbReference>
<dbReference type="InterPro" id="IPR005747">
    <property type="entry name" value="MutS2"/>
</dbReference>
<dbReference type="InterPro" id="IPR046893">
    <property type="entry name" value="MSSS"/>
</dbReference>
<keyword evidence="2" id="KW-0547">Nucleotide-binding</keyword>
<keyword evidence="7" id="KW-0175">Coiled coil</keyword>
<evidence type="ECO:0000313" key="10">
    <source>
        <dbReference type="Proteomes" id="UP000228380"/>
    </source>
</evidence>
<evidence type="ECO:0000259" key="9">
    <source>
        <dbReference type="PROSITE" id="PS00486"/>
    </source>
</evidence>
<evidence type="ECO:0000256" key="3">
    <source>
        <dbReference type="ARBA" id="ARBA00022801"/>
    </source>
</evidence>
<dbReference type="InterPro" id="IPR036187">
    <property type="entry name" value="DNA_mismatch_repair_MutS_sf"/>
</dbReference>
<dbReference type="GO" id="GO:0030983">
    <property type="term" value="F:mismatched DNA binding"/>
    <property type="evidence" value="ECO:0007669"/>
    <property type="project" value="InterPro"/>
</dbReference>
<organism evidence="10 11">
    <name type="scientific">Phoenix dactylifera</name>
    <name type="common">Date palm</name>
    <dbReference type="NCBI Taxonomy" id="42345"/>
    <lineage>
        <taxon>Eukaryota</taxon>
        <taxon>Viridiplantae</taxon>
        <taxon>Streptophyta</taxon>
        <taxon>Embryophyta</taxon>
        <taxon>Tracheophyta</taxon>
        <taxon>Spermatophyta</taxon>
        <taxon>Magnoliopsida</taxon>
        <taxon>Liliopsida</taxon>
        <taxon>Arecaceae</taxon>
        <taxon>Coryphoideae</taxon>
        <taxon>Phoeniceae</taxon>
        <taxon>Phoenix</taxon>
    </lineage>
</organism>
<feature type="region of interest" description="Disordered" evidence="8">
    <location>
        <begin position="741"/>
        <end position="762"/>
    </location>
</feature>
<reference evidence="11" key="2">
    <citation type="submission" date="2025-08" db="UniProtKB">
        <authorList>
            <consortium name="RefSeq"/>
        </authorList>
    </citation>
    <scope>IDENTIFICATION</scope>
    <source>
        <tissue evidence="11">Young leaves</tissue>
    </source>
</reference>
<keyword evidence="3" id="KW-0378">Hydrolase</keyword>
<evidence type="ECO:0000256" key="4">
    <source>
        <dbReference type="ARBA" id="ARBA00022840"/>
    </source>
</evidence>
<reference evidence="10" key="1">
    <citation type="journal article" date="2019" name="Nat. Commun.">
        <title>Genome-wide association mapping of date palm fruit traits.</title>
        <authorList>
            <person name="Hazzouri K.M."/>
            <person name="Gros-Balthazard M."/>
            <person name="Flowers J.M."/>
            <person name="Copetti D."/>
            <person name="Lemansour A."/>
            <person name="Lebrun M."/>
            <person name="Masmoudi K."/>
            <person name="Ferrand S."/>
            <person name="Dhar M.I."/>
            <person name="Fresquez Z.A."/>
            <person name="Rosas U."/>
            <person name="Zhang J."/>
            <person name="Talag J."/>
            <person name="Lee S."/>
            <person name="Kudrna D."/>
            <person name="Powell R.F."/>
            <person name="Leitch I.J."/>
            <person name="Krueger R.R."/>
            <person name="Wing R.A."/>
            <person name="Amiri K.M.A."/>
            <person name="Purugganan M.D."/>
        </authorList>
    </citation>
    <scope>NUCLEOTIDE SEQUENCE [LARGE SCALE GENOMIC DNA]</scope>
    <source>
        <strain evidence="10">cv. Khalas</strain>
    </source>
</reference>
<proteinExistence type="predicted"/>
<protein>
    <submittedName>
        <fullName evidence="11">Endonuclease MutS2 isoform X1</fullName>
    </submittedName>
</protein>